<evidence type="ECO:0000313" key="2">
    <source>
        <dbReference type="Proteomes" id="UP001630127"/>
    </source>
</evidence>
<name>A0ABD2XW45_9GENT</name>
<dbReference type="AlphaFoldDB" id="A0ABD2XW45"/>
<keyword evidence="2" id="KW-1185">Reference proteome</keyword>
<reference evidence="1 2" key="1">
    <citation type="submission" date="2024-11" db="EMBL/GenBank/DDBJ databases">
        <title>A near-complete genome assembly of Cinchona calisaya.</title>
        <authorList>
            <person name="Lian D.C."/>
            <person name="Zhao X.W."/>
            <person name="Wei L."/>
        </authorList>
    </citation>
    <scope>NUCLEOTIDE SEQUENCE [LARGE SCALE GENOMIC DNA]</scope>
    <source>
        <tissue evidence="1">Nenye</tissue>
    </source>
</reference>
<organism evidence="1 2">
    <name type="scientific">Cinchona calisaya</name>
    <dbReference type="NCBI Taxonomy" id="153742"/>
    <lineage>
        <taxon>Eukaryota</taxon>
        <taxon>Viridiplantae</taxon>
        <taxon>Streptophyta</taxon>
        <taxon>Embryophyta</taxon>
        <taxon>Tracheophyta</taxon>
        <taxon>Spermatophyta</taxon>
        <taxon>Magnoliopsida</taxon>
        <taxon>eudicotyledons</taxon>
        <taxon>Gunneridae</taxon>
        <taxon>Pentapetalae</taxon>
        <taxon>asterids</taxon>
        <taxon>lamiids</taxon>
        <taxon>Gentianales</taxon>
        <taxon>Rubiaceae</taxon>
        <taxon>Cinchonoideae</taxon>
        <taxon>Cinchoneae</taxon>
        <taxon>Cinchona</taxon>
    </lineage>
</organism>
<comment type="caution">
    <text evidence="1">The sequence shown here is derived from an EMBL/GenBank/DDBJ whole genome shotgun (WGS) entry which is preliminary data.</text>
</comment>
<dbReference type="EMBL" id="JBJUIK010000017">
    <property type="protein sequence ID" value="KAL3497792.1"/>
    <property type="molecule type" value="Genomic_DNA"/>
</dbReference>
<accession>A0ABD2XW45</accession>
<gene>
    <name evidence="1" type="ORF">ACH5RR_040524</name>
</gene>
<proteinExistence type="predicted"/>
<dbReference type="Proteomes" id="UP001630127">
    <property type="component" value="Unassembled WGS sequence"/>
</dbReference>
<evidence type="ECO:0000313" key="1">
    <source>
        <dbReference type="EMBL" id="KAL3497792.1"/>
    </source>
</evidence>
<protein>
    <submittedName>
        <fullName evidence="1">Uncharacterized protein</fullName>
    </submittedName>
</protein>
<sequence>MIMTVTLFTEGSVPTVYSVAVGMHENCADLKDVLARASLLKGDEKLLLAKELSYSMFKLSISEPSRRFSKYRCFVLTY</sequence>